<keyword evidence="2" id="KW-1185">Reference proteome</keyword>
<dbReference type="Proteomes" id="UP000765509">
    <property type="component" value="Unassembled WGS sequence"/>
</dbReference>
<comment type="caution">
    <text evidence="1">The sequence shown here is derived from an EMBL/GenBank/DDBJ whole genome shotgun (WGS) entry which is preliminary data.</text>
</comment>
<evidence type="ECO:0000313" key="1">
    <source>
        <dbReference type="EMBL" id="MBW0578475.1"/>
    </source>
</evidence>
<dbReference type="EMBL" id="AVOT02102868">
    <property type="protein sequence ID" value="MBW0578475.1"/>
    <property type="molecule type" value="Genomic_DNA"/>
</dbReference>
<sequence length="111" mass="12246">MLTRPHALQMRLQHCPLISVLTTTYALPTPLILTLVKCPPDMLLTLAKCPPNTAYHSYARKLPSHMLPTLLTILTLPECTPDNAYHPYARGVHSQHAPNTGYHPSACVVPS</sequence>
<organism evidence="1 2">
    <name type="scientific">Austropuccinia psidii MF-1</name>
    <dbReference type="NCBI Taxonomy" id="1389203"/>
    <lineage>
        <taxon>Eukaryota</taxon>
        <taxon>Fungi</taxon>
        <taxon>Dikarya</taxon>
        <taxon>Basidiomycota</taxon>
        <taxon>Pucciniomycotina</taxon>
        <taxon>Pucciniomycetes</taxon>
        <taxon>Pucciniales</taxon>
        <taxon>Sphaerophragmiaceae</taxon>
        <taxon>Austropuccinia</taxon>
    </lineage>
</organism>
<protein>
    <submittedName>
        <fullName evidence="1">Uncharacterized protein</fullName>
    </submittedName>
</protein>
<reference evidence="1" key="1">
    <citation type="submission" date="2021-03" db="EMBL/GenBank/DDBJ databases">
        <title>Draft genome sequence of rust myrtle Austropuccinia psidii MF-1, a brazilian biotype.</title>
        <authorList>
            <person name="Quecine M.C."/>
            <person name="Pachon D.M.R."/>
            <person name="Bonatelli M.L."/>
            <person name="Correr F.H."/>
            <person name="Franceschini L.M."/>
            <person name="Leite T.F."/>
            <person name="Margarido G.R.A."/>
            <person name="Almeida C.A."/>
            <person name="Ferrarezi J.A."/>
            <person name="Labate C.A."/>
        </authorList>
    </citation>
    <scope>NUCLEOTIDE SEQUENCE</scope>
    <source>
        <strain evidence="1">MF-1</strain>
    </source>
</reference>
<gene>
    <name evidence="1" type="ORF">O181_118190</name>
</gene>
<accession>A0A9Q3KBU4</accession>
<name>A0A9Q3KBU4_9BASI</name>
<dbReference type="AlphaFoldDB" id="A0A9Q3KBU4"/>
<proteinExistence type="predicted"/>
<evidence type="ECO:0000313" key="2">
    <source>
        <dbReference type="Proteomes" id="UP000765509"/>
    </source>
</evidence>